<accession>A0A062XX55</accession>
<name>A0A062XX55_9BACT</name>
<proteinExistence type="predicted"/>
<feature type="non-terminal residue" evidence="2">
    <location>
        <position position="1"/>
    </location>
</feature>
<dbReference type="AlphaFoldDB" id="A0A062XX55"/>
<organism evidence="2 3">
    <name type="scientific">Thermoanaerobaculum aquaticum</name>
    <dbReference type="NCBI Taxonomy" id="1312852"/>
    <lineage>
        <taxon>Bacteria</taxon>
        <taxon>Pseudomonadati</taxon>
        <taxon>Acidobacteriota</taxon>
        <taxon>Thermoanaerobaculia</taxon>
        <taxon>Thermoanaerobaculales</taxon>
        <taxon>Thermoanaerobaculaceae</taxon>
        <taxon>Thermoanaerobaculum</taxon>
    </lineage>
</organism>
<protein>
    <submittedName>
        <fullName evidence="2">Uncharacterized protein</fullName>
    </submittedName>
</protein>
<dbReference type="EMBL" id="JMFG01000034">
    <property type="protein sequence ID" value="KDA53090.1"/>
    <property type="molecule type" value="Genomic_DNA"/>
</dbReference>
<keyword evidence="3" id="KW-1185">Reference proteome</keyword>
<feature type="region of interest" description="Disordered" evidence="1">
    <location>
        <begin position="360"/>
        <end position="383"/>
    </location>
</feature>
<evidence type="ECO:0000256" key="1">
    <source>
        <dbReference type="SAM" id="MobiDB-lite"/>
    </source>
</evidence>
<evidence type="ECO:0000313" key="3">
    <source>
        <dbReference type="Proteomes" id="UP000027284"/>
    </source>
</evidence>
<dbReference type="Proteomes" id="UP000027284">
    <property type="component" value="Unassembled WGS sequence"/>
</dbReference>
<sequence>SDLQGGLTLPYNGSNGDALSFVISNTGSGTALRGESAFGTGVAGYTMATSSGYVAVYGEASHTGGTDTIGVLGRSFGSSGIGVLGQADRGIGVRGLGELGVAGVSNSATGVGVYGTADSTGVWGYAMASSGAGVHGQGSSAVGVFGDSQGNDGVRGVSLMSNMAGVRGVSANSDGYGVYGQNSGTGAQGFIGGKDGVSGWVASASLAGVSGVNNSVNGMGIYGASTAGYAGYFAGKVYVSGFLEKGGGGFKIDHPLDPENKYLNHFFVESPEMKNVYDGVVVTDEEGRAIIELPEWFEALNKDFRYQLTVIGRFAQAIVEEKIRNNRFVIRTNMPNVEVSWQVTGIRKDPWAEAHRIPVEQEKSPQEQGTYLHPKEWGQPEEKELHYERMKSLRERYEQLAAQKQAPNQVPARP</sequence>
<gene>
    <name evidence="2" type="ORF">EG19_07840</name>
</gene>
<reference evidence="2 3" key="1">
    <citation type="submission" date="2014-04" db="EMBL/GenBank/DDBJ databases">
        <title>The Genome Sequence of Thermoanaerobaculum aquaticum MP-01, The First Cultivated Group 23 Acidobacterium.</title>
        <authorList>
            <person name="Stamps B.W."/>
            <person name="Losey N.A."/>
            <person name="Lawson P.A."/>
            <person name="Stevenson B.S."/>
        </authorList>
    </citation>
    <scope>NUCLEOTIDE SEQUENCE [LARGE SCALE GENOMIC DNA]</scope>
    <source>
        <strain evidence="2 3">MP-01</strain>
    </source>
</reference>
<evidence type="ECO:0000313" key="2">
    <source>
        <dbReference type="EMBL" id="KDA53090.1"/>
    </source>
</evidence>
<comment type="caution">
    <text evidence="2">The sequence shown here is derived from an EMBL/GenBank/DDBJ whole genome shotgun (WGS) entry which is preliminary data.</text>
</comment>
<feature type="compositionally biased region" description="Basic and acidic residues" evidence="1">
    <location>
        <begin position="373"/>
        <end position="383"/>
    </location>
</feature>